<protein>
    <submittedName>
        <fullName evidence="1">Uncharacterized protein</fullName>
    </submittedName>
</protein>
<dbReference type="SUPFAM" id="SSF48498">
    <property type="entry name" value="Tetracyclin repressor-like, C-terminal domain"/>
    <property type="match status" value="1"/>
</dbReference>
<accession>A0ABM7LS58</accession>
<sequence>MISAATSHTPQSAEAHEILRDLRDADRRAIADKEAGILPSDTDPEALAHFYATVIQGMSHQARDGAGHKAFEQVAAKRLTARTVLTAWLMAISTRPSGNRRQRAGGLRGEGELGSQAGTCDLEVDGAEPPFCCTDGSASCRLRHHCSIISVSAATACW</sequence>
<organism evidence="1 2">
    <name type="scientific">Actinoplanes ianthinogenes</name>
    <dbReference type="NCBI Taxonomy" id="122358"/>
    <lineage>
        <taxon>Bacteria</taxon>
        <taxon>Bacillati</taxon>
        <taxon>Actinomycetota</taxon>
        <taxon>Actinomycetes</taxon>
        <taxon>Micromonosporales</taxon>
        <taxon>Micromonosporaceae</taxon>
        <taxon>Actinoplanes</taxon>
    </lineage>
</organism>
<dbReference type="Gene3D" id="1.10.357.10">
    <property type="entry name" value="Tetracycline Repressor, domain 2"/>
    <property type="match status" value="1"/>
</dbReference>
<dbReference type="Proteomes" id="UP000676967">
    <property type="component" value="Chromosome"/>
</dbReference>
<name>A0ABM7LS58_9ACTN</name>
<keyword evidence="2" id="KW-1185">Reference proteome</keyword>
<reference evidence="1 2" key="1">
    <citation type="submission" date="2020-08" db="EMBL/GenBank/DDBJ databases">
        <title>Whole genome shotgun sequence of Actinoplanes ianthinogenes NBRC 13996.</title>
        <authorList>
            <person name="Komaki H."/>
            <person name="Tamura T."/>
        </authorList>
    </citation>
    <scope>NUCLEOTIDE SEQUENCE [LARGE SCALE GENOMIC DNA]</scope>
    <source>
        <strain evidence="1 2">NBRC 13996</strain>
    </source>
</reference>
<dbReference type="RefSeq" id="WP_189334325.1">
    <property type="nucleotide sequence ID" value="NZ_AP023356.1"/>
</dbReference>
<dbReference type="InterPro" id="IPR036271">
    <property type="entry name" value="Tet_transcr_reg_TetR-rel_C_sf"/>
</dbReference>
<evidence type="ECO:0000313" key="1">
    <source>
        <dbReference type="EMBL" id="BCJ42137.1"/>
    </source>
</evidence>
<dbReference type="EMBL" id="AP023356">
    <property type="protein sequence ID" value="BCJ42137.1"/>
    <property type="molecule type" value="Genomic_DNA"/>
</dbReference>
<gene>
    <name evidence="1" type="ORF">Aiant_27940</name>
</gene>
<evidence type="ECO:0000313" key="2">
    <source>
        <dbReference type="Proteomes" id="UP000676967"/>
    </source>
</evidence>
<proteinExistence type="predicted"/>